<keyword evidence="2" id="KW-0732">Signal</keyword>
<accession>A0A838BLK3</accession>
<organism evidence="3 4">
    <name type="scientific">Microvirga mediterraneensis</name>
    <dbReference type="NCBI Taxonomy" id="2754695"/>
    <lineage>
        <taxon>Bacteria</taxon>
        <taxon>Pseudomonadati</taxon>
        <taxon>Pseudomonadota</taxon>
        <taxon>Alphaproteobacteria</taxon>
        <taxon>Hyphomicrobiales</taxon>
        <taxon>Methylobacteriaceae</taxon>
        <taxon>Microvirga</taxon>
    </lineage>
</organism>
<proteinExistence type="predicted"/>
<feature type="compositionally biased region" description="Polar residues" evidence="1">
    <location>
        <begin position="47"/>
        <end position="74"/>
    </location>
</feature>
<evidence type="ECO:0000256" key="2">
    <source>
        <dbReference type="SAM" id="SignalP"/>
    </source>
</evidence>
<dbReference type="Proteomes" id="UP000572984">
    <property type="component" value="Unassembled WGS sequence"/>
</dbReference>
<gene>
    <name evidence="3" type="ORF">H0S73_09440</name>
</gene>
<protein>
    <submittedName>
        <fullName evidence="3">Uncharacterized protein</fullName>
    </submittedName>
</protein>
<reference evidence="3 4" key="1">
    <citation type="submission" date="2020-07" db="EMBL/GenBank/DDBJ databases">
        <title>Draft genome and description of Microvirga mediterraneensis Marseille-Q2068 sp. nov.</title>
        <authorList>
            <person name="Boxberger M."/>
        </authorList>
    </citation>
    <scope>NUCLEOTIDE SEQUENCE [LARGE SCALE GENOMIC DNA]</scope>
    <source>
        <strain evidence="3 4">Marseille-Q2068</strain>
    </source>
</reference>
<comment type="caution">
    <text evidence="3">The sequence shown here is derived from an EMBL/GenBank/DDBJ whole genome shotgun (WGS) entry which is preliminary data.</text>
</comment>
<dbReference type="EMBL" id="JACDXJ010000001">
    <property type="protein sequence ID" value="MBA1156348.1"/>
    <property type="molecule type" value="Genomic_DNA"/>
</dbReference>
<evidence type="ECO:0000313" key="4">
    <source>
        <dbReference type="Proteomes" id="UP000572984"/>
    </source>
</evidence>
<feature type="region of interest" description="Disordered" evidence="1">
    <location>
        <begin position="22"/>
        <end position="74"/>
    </location>
</feature>
<evidence type="ECO:0000313" key="3">
    <source>
        <dbReference type="EMBL" id="MBA1156348.1"/>
    </source>
</evidence>
<evidence type="ECO:0000256" key="1">
    <source>
        <dbReference type="SAM" id="MobiDB-lite"/>
    </source>
</evidence>
<dbReference type="AlphaFoldDB" id="A0A838BLK3"/>
<feature type="signal peptide" evidence="2">
    <location>
        <begin position="1"/>
        <end position="23"/>
    </location>
</feature>
<feature type="compositionally biased region" description="Basic residues" evidence="1">
    <location>
        <begin position="30"/>
        <end position="46"/>
    </location>
</feature>
<keyword evidence="4" id="KW-1185">Reference proteome</keyword>
<name>A0A838BLK3_9HYPH</name>
<sequence>MKHLLIAVSTLAFLAGAPLAAQAATSSTTHPKHSTVRHHTASKKSHMNQAKNKVSCPAGSTNPACHPSSTGSVR</sequence>
<feature type="chain" id="PRO_5032507789" evidence="2">
    <location>
        <begin position="24"/>
        <end position="74"/>
    </location>
</feature>
<dbReference type="RefSeq" id="WP_181051927.1">
    <property type="nucleotide sequence ID" value="NZ_JACDXJ010000001.1"/>
</dbReference>